<dbReference type="Proteomes" id="UP000432015">
    <property type="component" value="Unassembled WGS sequence"/>
</dbReference>
<evidence type="ECO:0000259" key="1">
    <source>
        <dbReference type="Pfam" id="PF00550"/>
    </source>
</evidence>
<dbReference type="InterPro" id="IPR036736">
    <property type="entry name" value="ACP-like_sf"/>
</dbReference>
<dbReference type="InterPro" id="IPR009081">
    <property type="entry name" value="PP-bd_ACP"/>
</dbReference>
<dbReference type="Gene3D" id="1.10.1200.10">
    <property type="entry name" value="ACP-like"/>
    <property type="match status" value="1"/>
</dbReference>
<dbReference type="EMBL" id="WOFH01000006">
    <property type="protein sequence ID" value="MUN38452.1"/>
    <property type="molecule type" value="Genomic_DNA"/>
</dbReference>
<organism evidence="2 3">
    <name type="scientific">Actinomadura litoris</name>
    <dbReference type="NCBI Taxonomy" id="2678616"/>
    <lineage>
        <taxon>Bacteria</taxon>
        <taxon>Bacillati</taxon>
        <taxon>Actinomycetota</taxon>
        <taxon>Actinomycetes</taxon>
        <taxon>Streptosporangiales</taxon>
        <taxon>Thermomonosporaceae</taxon>
        <taxon>Actinomadura</taxon>
    </lineage>
</organism>
<protein>
    <submittedName>
        <fullName evidence="2">Acyl carrier protein</fullName>
    </submittedName>
</protein>
<evidence type="ECO:0000313" key="2">
    <source>
        <dbReference type="EMBL" id="MUN38452.1"/>
    </source>
</evidence>
<name>A0A7K1L220_9ACTN</name>
<dbReference type="Pfam" id="PF00550">
    <property type="entry name" value="PP-binding"/>
    <property type="match status" value="1"/>
</dbReference>
<dbReference type="SUPFAM" id="SSF47336">
    <property type="entry name" value="ACP-like"/>
    <property type="match status" value="1"/>
</dbReference>
<feature type="domain" description="Carrier" evidence="1">
    <location>
        <begin position="28"/>
        <end position="61"/>
    </location>
</feature>
<keyword evidence="3" id="KW-1185">Reference proteome</keyword>
<dbReference type="AlphaFoldDB" id="A0A7K1L220"/>
<dbReference type="RefSeq" id="WP_156217653.1">
    <property type="nucleotide sequence ID" value="NZ_JAICDF010000002.1"/>
</dbReference>
<evidence type="ECO:0000313" key="3">
    <source>
        <dbReference type="Proteomes" id="UP000432015"/>
    </source>
</evidence>
<accession>A0A7K1L220</accession>
<comment type="caution">
    <text evidence="2">The sequence shown here is derived from an EMBL/GenBank/DDBJ whole genome shotgun (WGS) entry which is preliminary data.</text>
</comment>
<sequence>MPTQHITDADVLELLVAVGLDRAAGAESLARSFEDLNLDSLARMEIATRIQDRYDIDVEEDLTAELTPEGLRRMVVERRPAA</sequence>
<gene>
    <name evidence="2" type="ORF">GNZ18_17830</name>
</gene>
<proteinExistence type="predicted"/>
<reference evidence="2 3" key="1">
    <citation type="submission" date="2019-11" db="EMBL/GenBank/DDBJ databases">
        <authorList>
            <person name="Cao P."/>
        </authorList>
    </citation>
    <scope>NUCLEOTIDE SEQUENCE [LARGE SCALE GENOMIC DNA]</scope>
    <source>
        <strain evidence="2 3">NEAU-AAG5</strain>
    </source>
</reference>